<organism evidence="2 3">
    <name type="scientific">Plenodomus tracheiphilus IPT5</name>
    <dbReference type="NCBI Taxonomy" id="1408161"/>
    <lineage>
        <taxon>Eukaryota</taxon>
        <taxon>Fungi</taxon>
        <taxon>Dikarya</taxon>
        <taxon>Ascomycota</taxon>
        <taxon>Pezizomycotina</taxon>
        <taxon>Dothideomycetes</taxon>
        <taxon>Pleosporomycetidae</taxon>
        <taxon>Pleosporales</taxon>
        <taxon>Pleosporineae</taxon>
        <taxon>Leptosphaeriaceae</taxon>
        <taxon>Plenodomus</taxon>
    </lineage>
</organism>
<gene>
    <name evidence="2" type="ORF">T440DRAFT_310525</name>
</gene>
<sequence length="320" mass="36364">MVRRTTQRRSTTTSAPFAYSIMTSHSPFDDALSRLGNHQRSTVKRKARTFTYEPVTKRRKWDLNRTQEVNENDDINDFVERSLWPLCRSQIRSPQHLFDADDSSDEDNSNEVKDHITRGVAVKDGIHRETTLDRFSSKGAHCNIVEERGSSSYQSLTSQLAEEEQICKRNPVPVQQSQSIETKQQIVHITNKSVYRAASTLHASYLSLWDDEEQTVVSSPVNNTTGWSLDGNESETKATFPSIAAYENPSCTATAHDTCSFGPANSQTTASETWACNVTSTGLGFPLDLFRNAFEEDRMRKRMRDLRVRMSELTLLDVRR</sequence>
<accession>A0A6A7BDJ1</accession>
<dbReference type="Proteomes" id="UP000799423">
    <property type="component" value="Unassembled WGS sequence"/>
</dbReference>
<evidence type="ECO:0000313" key="2">
    <source>
        <dbReference type="EMBL" id="KAF2853576.1"/>
    </source>
</evidence>
<dbReference type="EMBL" id="MU006295">
    <property type="protein sequence ID" value="KAF2853576.1"/>
    <property type="molecule type" value="Genomic_DNA"/>
</dbReference>
<keyword evidence="3" id="KW-1185">Reference proteome</keyword>
<evidence type="ECO:0000256" key="1">
    <source>
        <dbReference type="SAM" id="MobiDB-lite"/>
    </source>
</evidence>
<name>A0A6A7BDJ1_9PLEO</name>
<proteinExistence type="predicted"/>
<dbReference type="AlphaFoldDB" id="A0A6A7BDJ1"/>
<reference evidence="2" key="1">
    <citation type="submission" date="2020-01" db="EMBL/GenBank/DDBJ databases">
        <authorList>
            <consortium name="DOE Joint Genome Institute"/>
            <person name="Haridas S."/>
            <person name="Albert R."/>
            <person name="Binder M."/>
            <person name="Bloem J."/>
            <person name="Labutti K."/>
            <person name="Salamov A."/>
            <person name="Andreopoulos B."/>
            <person name="Baker S.E."/>
            <person name="Barry K."/>
            <person name="Bills G."/>
            <person name="Bluhm B.H."/>
            <person name="Cannon C."/>
            <person name="Castanera R."/>
            <person name="Culley D.E."/>
            <person name="Daum C."/>
            <person name="Ezra D."/>
            <person name="Gonzalez J.B."/>
            <person name="Henrissat B."/>
            <person name="Kuo A."/>
            <person name="Liang C."/>
            <person name="Lipzen A."/>
            <person name="Lutzoni F."/>
            <person name="Magnuson J."/>
            <person name="Mondo S."/>
            <person name="Nolan M."/>
            <person name="Ohm R."/>
            <person name="Pangilinan J."/>
            <person name="Park H.-J."/>
            <person name="Ramirez L."/>
            <person name="Alfaro M."/>
            <person name="Sun H."/>
            <person name="Tritt A."/>
            <person name="Yoshinaga Y."/>
            <person name="Zwiers L.-H."/>
            <person name="Turgeon B.G."/>
            <person name="Goodwin S.B."/>
            <person name="Spatafora J.W."/>
            <person name="Crous P.W."/>
            <person name="Grigoriev I.V."/>
        </authorList>
    </citation>
    <scope>NUCLEOTIDE SEQUENCE</scope>
    <source>
        <strain evidence="2">IPT5</strain>
    </source>
</reference>
<evidence type="ECO:0000313" key="3">
    <source>
        <dbReference type="Proteomes" id="UP000799423"/>
    </source>
</evidence>
<protein>
    <submittedName>
        <fullName evidence="2">Uncharacterized protein</fullName>
    </submittedName>
</protein>
<feature type="compositionally biased region" description="Acidic residues" evidence="1">
    <location>
        <begin position="100"/>
        <end position="109"/>
    </location>
</feature>
<feature type="region of interest" description="Disordered" evidence="1">
    <location>
        <begin position="97"/>
        <end position="116"/>
    </location>
</feature>